<reference evidence="8" key="1">
    <citation type="journal article" date="2023" name="Nat. Microbiol.">
        <title>Babesia duncani multi-omics identifies virulence factors and drug targets.</title>
        <authorList>
            <person name="Singh P."/>
            <person name="Lonardi S."/>
            <person name="Liang Q."/>
            <person name="Vydyam P."/>
            <person name="Khabirova E."/>
            <person name="Fang T."/>
            <person name="Gihaz S."/>
            <person name="Thekkiniath J."/>
            <person name="Munshi M."/>
            <person name="Abel S."/>
            <person name="Ciampossin L."/>
            <person name="Batugedara G."/>
            <person name="Gupta M."/>
            <person name="Lu X.M."/>
            <person name="Lenz T."/>
            <person name="Chakravarty S."/>
            <person name="Cornillot E."/>
            <person name="Hu Y."/>
            <person name="Ma W."/>
            <person name="Gonzalez L.M."/>
            <person name="Sanchez S."/>
            <person name="Estrada K."/>
            <person name="Sanchez-Flores A."/>
            <person name="Montero E."/>
            <person name="Harb O.S."/>
            <person name="Le Roch K.G."/>
            <person name="Mamoun C.B."/>
        </authorList>
    </citation>
    <scope>NUCLEOTIDE SEQUENCE</scope>
    <source>
        <strain evidence="8">WA1</strain>
    </source>
</reference>
<comment type="subcellular location">
    <subcellularLocation>
        <location evidence="1">Nucleus</location>
    </subcellularLocation>
</comment>
<name>A0AAD9PNB5_9APIC</name>
<gene>
    <name evidence="8" type="ORF">BdWA1_001055</name>
</gene>
<protein>
    <submittedName>
        <fullName evidence="8">AP2-ERF domain</fullName>
    </submittedName>
</protein>
<accession>A0AAD9PNB5</accession>
<keyword evidence="4" id="KW-0804">Transcription</keyword>
<dbReference type="KEGG" id="bdw:94335353"/>
<dbReference type="Pfam" id="PF00847">
    <property type="entry name" value="AP2"/>
    <property type="match status" value="1"/>
</dbReference>
<evidence type="ECO:0000256" key="5">
    <source>
        <dbReference type="ARBA" id="ARBA00023242"/>
    </source>
</evidence>
<feature type="compositionally biased region" description="Polar residues" evidence="6">
    <location>
        <begin position="792"/>
        <end position="801"/>
    </location>
</feature>
<dbReference type="Gene3D" id="1.20.5.2050">
    <property type="match status" value="1"/>
</dbReference>
<comment type="caution">
    <text evidence="8">The sequence shown here is derived from an EMBL/GenBank/DDBJ whole genome shotgun (WGS) entry which is preliminary data.</text>
</comment>
<keyword evidence="2" id="KW-0805">Transcription regulation</keyword>
<dbReference type="InterPro" id="IPR001471">
    <property type="entry name" value="AP2/ERF_dom"/>
</dbReference>
<feature type="compositionally biased region" description="Acidic residues" evidence="6">
    <location>
        <begin position="374"/>
        <end position="392"/>
    </location>
</feature>
<proteinExistence type="predicted"/>
<dbReference type="GO" id="GO:0003700">
    <property type="term" value="F:DNA-binding transcription factor activity"/>
    <property type="evidence" value="ECO:0007669"/>
    <property type="project" value="InterPro"/>
</dbReference>
<evidence type="ECO:0000256" key="4">
    <source>
        <dbReference type="ARBA" id="ARBA00023163"/>
    </source>
</evidence>
<dbReference type="RefSeq" id="XP_067804892.1">
    <property type="nucleotide sequence ID" value="XM_067946101.1"/>
</dbReference>
<organism evidence="8 9">
    <name type="scientific">Babesia duncani</name>
    <dbReference type="NCBI Taxonomy" id="323732"/>
    <lineage>
        <taxon>Eukaryota</taxon>
        <taxon>Sar</taxon>
        <taxon>Alveolata</taxon>
        <taxon>Apicomplexa</taxon>
        <taxon>Aconoidasida</taxon>
        <taxon>Piroplasmida</taxon>
        <taxon>Babesiidae</taxon>
        <taxon>Babesia</taxon>
    </lineage>
</organism>
<feature type="compositionally biased region" description="Basic and acidic residues" evidence="6">
    <location>
        <begin position="809"/>
        <end position="821"/>
    </location>
</feature>
<keyword evidence="9" id="KW-1185">Reference proteome</keyword>
<evidence type="ECO:0000256" key="2">
    <source>
        <dbReference type="ARBA" id="ARBA00023015"/>
    </source>
</evidence>
<evidence type="ECO:0000313" key="9">
    <source>
        <dbReference type="Proteomes" id="UP001214638"/>
    </source>
</evidence>
<feature type="region of interest" description="Disordered" evidence="6">
    <location>
        <begin position="369"/>
        <end position="401"/>
    </location>
</feature>
<feature type="domain" description="AP2/ERF" evidence="7">
    <location>
        <begin position="718"/>
        <end position="767"/>
    </location>
</feature>
<dbReference type="Proteomes" id="UP001214638">
    <property type="component" value="Unassembled WGS sequence"/>
</dbReference>
<feature type="region of interest" description="Disordered" evidence="6">
    <location>
        <begin position="792"/>
        <end position="829"/>
    </location>
</feature>
<dbReference type="EMBL" id="JALLKP010000001">
    <property type="protein sequence ID" value="KAK2198050.1"/>
    <property type="molecule type" value="Genomic_DNA"/>
</dbReference>
<feature type="region of interest" description="Disordered" evidence="6">
    <location>
        <begin position="614"/>
        <end position="638"/>
    </location>
</feature>
<evidence type="ECO:0000256" key="3">
    <source>
        <dbReference type="ARBA" id="ARBA00023125"/>
    </source>
</evidence>
<dbReference type="GeneID" id="94335353"/>
<dbReference type="GO" id="GO:0003677">
    <property type="term" value="F:DNA binding"/>
    <property type="evidence" value="ECO:0007669"/>
    <property type="project" value="UniProtKB-KW"/>
</dbReference>
<sequence length="829" mass="92621">MHETSTDIRNFDRVLNCACNDDHPINEACPQYKYLKNQCSLLWKGTEDDLLLVDFGSCRSLAAVSSDAVYLFSTIGKCSIGGSGKNVGFCNRPVTSQISCNDCRRQFTESVHAPQSGSNGVGELQCSLTLLEVFNRGQDGDNLFELLQEAQDVAYSVAELEGIIGTQLTLPDSSTPEELDEYANELIQRCKNELISQCSSLIGEVNSFCQPPLIVNLRWLKHCATLEYLVEYSADLSQCFFDEFSQKHVPDVSNETRILHELLQVSSLTKSSIDGLFHYCITRLGDYLGLRRSSPDAPVPQIDSEVTTQAGSEAVPNPDVCPYWWSFYNNANTYGESDGNIPPVGMHECGKRLTRSQLLKLQDEGQQRLGGIEEGGEYDDEADDEEDEDDEENVRTPITKKRHQKRLLSKTLLHSQGPCALDDVVCDETVRRKEATVQFCYCSKCIEPMCAISRIFDAAIPSIMSRAILGNAEVTVPPRIDYPSLKHSILSALEAGNAISKCYASEPDQMEQSPPESDVAIEKELRRLNTALLSAFRLGEVMLGRGEPIPDQVKCEFEDLVDIDMPPPSTGLLAQAEIEEMLLNNRLLYASLEDHVVFENDVYFEDELVSDVEPNVSTSSVPMPPKSRSKSKRVLVTTESTTAIPSTRTRKREVWKDYIYDTYTSDVDDWYEDSDASSSKKSKSSSQRKATPASRPSQTNLSEIYGDQDALIPMGPLPIGVYFDASRKLWRCQWRENGKFRTKGFSLGHYSSLSDARHACIVFRCQVGNIPVQPEWLTPNYIQVSELLSRKSNAQQGTATTKKSKRRRSSDALEHPRHDTPKPQLAQTA</sequence>
<evidence type="ECO:0000256" key="6">
    <source>
        <dbReference type="SAM" id="MobiDB-lite"/>
    </source>
</evidence>
<keyword evidence="5" id="KW-0539">Nucleus</keyword>
<evidence type="ECO:0000313" key="8">
    <source>
        <dbReference type="EMBL" id="KAK2198050.1"/>
    </source>
</evidence>
<dbReference type="AlphaFoldDB" id="A0AAD9PNB5"/>
<evidence type="ECO:0000256" key="1">
    <source>
        <dbReference type="ARBA" id="ARBA00004123"/>
    </source>
</evidence>
<dbReference type="GO" id="GO:0005634">
    <property type="term" value="C:nucleus"/>
    <property type="evidence" value="ECO:0007669"/>
    <property type="project" value="UniProtKB-SubCell"/>
</dbReference>
<feature type="region of interest" description="Disordered" evidence="6">
    <location>
        <begin position="672"/>
        <end position="701"/>
    </location>
</feature>
<keyword evidence="3" id="KW-0238">DNA-binding</keyword>
<evidence type="ECO:0000259" key="7">
    <source>
        <dbReference type="Pfam" id="PF00847"/>
    </source>
</evidence>